<evidence type="ECO:0000313" key="2">
    <source>
        <dbReference type="EMBL" id="RMX58886.1"/>
    </source>
</evidence>
<dbReference type="Proteomes" id="UP000275408">
    <property type="component" value="Unassembled WGS sequence"/>
</dbReference>
<organism evidence="2 3">
    <name type="scientific">Pocillopora damicornis</name>
    <name type="common">Cauliflower coral</name>
    <name type="synonym">Millepora damicornis</name>
    <dbReference type="NCBI Taxonomy" id="46731"/>
    <lineage>
        <taxon>Eukaryota</taxon>
        <taxon>Metazoa</taxon>
        <taxon>Cnidaria</taxon>
        <taxon>Anthozoa</taxon>
        <taxon>Hexacorallia</taxon>
        <taxon>Scleractinia</taxon>
        <taxon>Astrocoeniina</taxon>
        <taxon>Pocilloporidae</taxon>
        <taxon>Pocillopora</taxon>
    </lineage>
</organism>
<feature type="compositionally biased region" description="Basic and acidic residues" evidence="1">
    <location>
        <begin position="1"/>
        <end position="12"/>
    </location>
</feature>
<evidence type="ECO:0000313" key="3">
    <source>
        <dbReference type="Proteomes" id="UP000275408"/>
    </source>
</evidence>
<dbReference type="EMBL" id="RCHS01000424">
    <property type="protein sequence ID" value="RMX58886.1"/>
    <property type="molecule type" value="Genomic_DNA"/>
</dbReference>
<sequence length="171" mass="18798">MNPKVTPEKREPPALAMETTENLYHPSESSEDFESAKEVKGTCSSSEIPSGLTAETPGSFYHPSESSKDSDGAKEAKEHNANAVRKVIPERVIQQYNLFCTETGFAPMGSSTLHNILDVCSASRKANTQAFDDLESVVDKLGEDCIHFNELTCTSPLLSLRAKLSRRHRLP</sequence>
<keyword evidence="3" id="KW-1185">Reference proteome</keyword>
<feature type="compositionally biased region" description="Basic and acidic residues" evidence="1">
    <location>
        <begin position="65"/>
        <end position="80"/>
    </location>
</feature>
<proteinExistence type="predicted"/>
<protein>
    <submittedName>
        <fullName evidence="2">Uncharacterized protein</fullName>
    </submittedName>
</protein>
<gene>
    <name evidence="2" type="ORF">pdam_00016323</name>
</gene>
<comment type="caution">
    <text evidence="2">The sequence shown here is derived from an EMBL/GenBank/DDBJ whole genome shotgun (WGS) entry which is preliminary data.</text>
</comment>
<feature type="region of interest" description="Disordered" evidence="1">
    <location>
        <begin position="1"/>
        <end position="81"/>
    </location>
</feature>
<evidence type="ECO:0000256" key="1">
    <source>
        <dbReference type="SAM" id="MobiDB-lite"/>
    </source>
</evidence>
<accession>A0A3M6UYW2</accession>
<dbReference type="AlphaFoldDB" id="A0A3M6UYW2"/>
<name>A0A3M6UYW2_POCDA</name>
<reference evidence="2 3" key="1">
    <citation type="journal article" date="2018" name="Sci. Rep.">
        <title>Comparative analysis of the Pocillopora damicornis genome highlights role of immune system in coral evolution.</title>
        <authorList>
            <person name="Cunning R."/>
            <person name="Bay R.A."/>
            <person name="Gillette P."/>
            <person name="Baker A.C."/>
            <person name="Traylor-Knowles N."/>
        </authorList>
    </citation>
    <scope>NUCLEOTIDE SEQUENCE [LARGE SCALE GENOMIC DNA]</scope>
    <source>
        <strain evidence="2">RSMAS</strain>
        <tissue evidence="2">Whole animal</tissue>
    </source>
</reference>